<dbReference type="GO" id="GO:0009141">
    <property type="term" value="P:nucleoside triphosphate metabolic process"/>
    <property type="evidence" value="ECO:0007669"/>
    <property type="project" value="TreeGrafter"/>
</dbReference>
<feature type="chain" id="PRO_5020342077" evidence="2">
    <location>
        <begin position="25"/>
        <end position="580"/>
    </location>
</feature>
<feature type="compositionally biased region" description="Gly residues" evidence="1">
    <location>
        <begin position="570"/>
        <end position="580"/>
    </location>
</feature>
<reference evidence="3 4" key="1">
    <citation type="submission" date="2019-01" db="EMBL/GenBank/DDBJ databases">
        <title>Draft Genome Sequencing of Zygosaccharomyces mellis Ca-7.</title>
        <authorList>
            <person name="Shiwa Y."/>
            <person name="Kanesaki Y."/>
            <person name="Ishige T."/>
            <person name="Mura K."/>
            <person name="Hori T."/>
            <person name="Tamura T."/>
        </authorList>
    </citation>
    <scope>NUCLEOTIDE SEQUENCE [LARGE SCALE GENOMIC DNA]</scope>
    <source>
        <strain evidence="3 4">Ca-7</strain>
    </source>
</reference>
<sequence>MFLLPLSLVLSALLIFILTGLRDSYNNRYQPRGFDPSARYSNGTHDFYPITLVLSIDGFHPSLISKEATPFLHDLYTLQQPNTSVAPFIIPSFPSQTFPNHWSIVTGKYPTEHGIVANWFWDHTLEKQFEPGNVDPELWETTAEPIWSILEEAFYAHSFKTAAHMWPGCEVQGRTPHLFTAFNNSETLEQKSEAIFRDYIDGALEANQRPQLILAYAPQPDEYGHQHGYPVPHTPSFRALLNAIDSYVSRVFAALDQRHMRHFTNVLLLSDHGMATVPPHHILLEQELVPSDLRTNHISHSYLEGPALAIYTPNASHVQRQLTDRLHKSNIGQYFHVTRDLQHEFNYKLSGQRTADVWVLPDVRYAIAHDRRLLGTHGYNNTLPEMRALFIANGPAFTEGYVEPFENVAIHELLLKLAGWKHEPHGTTTAEHAPSQPLFVPLRSPPQDDFTLLSRLFGNGSSYNAIFHNETTKLDAIVPEKQQQDFSSLLGEILGELQEELAEWGIFDKMPLFNKLRSSGQKEKKYITPEEFAKRNKEYEEAHERRKNSVREGYRDWSQDTSSAGSASKGSGGGWGTSWL</sequence>
<dbReference type="OrthoDB" id="415411at2759"/>
<dbReference type="Gene3D" id="3.40.720.10">
    <property type="entry name" value="Alkaline Phosphatase, subunit A"/>
    <property type="match status" value="1"/>
</dbReference>
<feature type="signal peptide" evidence="2">
    <location>
        <begin position="1"/>
        <end position="24"/>
    </location>
</feature>
<dbReference type="GO" id="GO:0017111">
    <property type="term" value="F:ribonucleoside triphosphate phosphatase activity"/>
    <property type="evidence" value="ECO:0007669"/>
    <property type="project" value="TreeGrafter"/>
</dbReference>
<organism evidence="3 4">
    <name type="scientific">Zygosaccharomyces mellis</name>
    <dbReference type="NCBI Taxonomy" id="42258"/>
    <lineage>
        <taxon>Eukaryota</taxon>
        <taxon>Fungi</taxon>
        <taxon>Dikarya</taxon>
        <taxon>Ascomycota</taxon>
        <taxon>Saccharomycotina</taxon>
        <taxon>Saccharomycetes</taxon>
        <taxon>Saccharomycetales</taxon>
        <taxon>Saccharomycetaceae</taxon>
        <taxon>Zygosaccharomyces</taxon>
    </lineage>
</organism>
<dbReference type="GO" id="GO:0047429">
    <property type="term" value="F:nucleoside triphosphate diphosphatase activity"/>
    <property type="evidence" value="ECO:0007669"/>
    <property type="project" value="TreeGrafter"/>
</dbReference>
<evidence type="ECO:0000313" key="3">
    <source>
        <dbReference type="EMBL" id="GCF00617.1"/>
    </source>
</evidence>
<accession>A0A4C2EBF5</accession>
<keyword evidence="2" id="KW-0732">Signal</keyword>
<dbReference type="EMBL" id="BIMX01000020">
    <property type="protein sequence ID" value="GCF00617.1"/>
    <property type="molecule type" value="Genomic_DNA"/>
</dbReference>
<feature type="compositionally biased region" description="Basic and acidic residues" evidence="1">
    <location>
        <begin position="535"/>
        <end position="558"/>
    </location>
</feature>
<dbReference type="PANTHER" id="PTHR10151">
    <property type="entry name" value="ECTONUCLEOTIDE PYROPHOSPHATASE/PHOSPHODIESTERASE"/>
    <property type="match status" value="1"/>
</dbReference>
<gene>
    <name evidence="3" type="ORF">ZYGM_001087</name>
</gene>
<evidence type="ECO:0000256" key="1">
    <source>
        <dbReference type="SAM" id="MobiDB-lite"/>
    </source>
</evidence>
<name>A0A4C2EBF5_9SACH</name>
<keyword evidence="4" id="KW-1185">Reference proteome</keyword>
<dbReference type="CDD" id="cd16018">
    <property type="entry name" value="Enpp"/>
    <property type="match status" value="1"/>
</dbReference>
<dbReference type="Proteomes" id="UP000301737">
    <property type="component" value="Unassembled WGS sequence"/>
</dbReference>
<feature type="region of interest" description="Disordered" evidence="1">
    <location>
        <begin position="535"/>
        <end position="580"/>
    </location>
</feature>
<dbReference type="InterPro" id="IPR017850">
    <property type="entry name" value="Alkaline_phosphatase_core_sf"/>
</dbReference>
<dbReference type="Pfam" id="PF01663">
    <property type="entry name" value="Phosphodiest"/>
    <property type="match status" value="1"/>
</dbReference>
<dbReference type="PANTHER" id="PTHR10151:SF120">
    <property type="entry name" value="BIS(5'-ADENOSYL)-TRIPHOSPHATASE"/>
    <property type="match status" value="1"/>
</dbReference>
<protein>
    <submittedName>
        <fullName evidence="3">Uncharacterized protein</fullName>
    </submittedName>
</protein>
<dbReference type="InterPro" id="IPR002591">
    <property type="entry name" value="Phosphodiest/P_Trfase"/>
</dbReference>
<proteinExistence type="predicted"/>
<comment type="caution">
    <text evidence="3">The sequence shown here is derived from an EMBL/GenBank/DDBJ whole genome shotgun (WGS) entry which is preliminary data.</text>
</comment>
<evidence type="ECO:0000313" key="4">
    <source>
        <dbReference type="Proteomes" id="UP000301737"/>
    </source>
</evidence>
<dbReference type="AlphaFoldDB" id="A0A4C2EBF5"/>
<dbReference type="SUPFAM" id="SSF53649">
    <property type="entry name" value="Alkaline phosphatase-like"/>
    <property type="match status" value="1"/>
</dbReference>
<dbReference type="Gene3D" id="3.30.1360.180">
    <property type="match status" value="1"/>
</dbReference>
<evidence type="ECO:0000256" key="2">
    <source>
        <dbReference type="SAM" id="SignalP"/>
    </source>
</evidence>